<keyword evidence="3" id="KW-0808">Transferase</keyword>
<evidence type="ECO:0000256" key="2">
    <source>
        <dbReference type="ARBA" id="ARBA00022478"/>
    </source>
</evidence>
<dbReference type="InterPro" id="IPR045867">
    <property type="entry name" value="DNA-dir_RpoC_beta_prime"/>
</dbReference>
<keyword evidence="5" id="KW-0804">Transcription</keyword>
<evidence type="ECO:0000313" key="7">
    <source>
        <dbReference type="Proteomes" id="UP001632038"/>
    </source>
</evidence>
<evidence type="ECO:0000256" key="1">
    <source>
        <dbReference type="ARBA" id="ARBA00012418"/>
    </source>
</evidence>
<dbReference type="PANTHER" id="PTHR19376">
    <property type="entry name" value="DNA-DIRECTED RNA POLYMERASE"/>
    <property type="match status" value="1"/>
</dbReference>
<evidence type="ECO:0000313" key="6">
    <source>
        <dbReference type="EMBL" id="KAL3651444.1"/>
    </source>
</evidence>
<keyword evidence="7" id="KW-1185">Reference proteome</keyword>
<dbReference type="GO" id="GO:0003899">
    <property type="term" value="F:DNA-directed RNA polymerase activity"/>
    <property type="evidence" value="ECO:0007669"/>
    <property type="project" value="UniProtKB-EC"/>
</dbReference>
<evidence type="ECO:0000256" key="4">
    <source>
        <dbReference type="ARBA" id="ARBA00022695"/>
    </source>
</evidence>
<dbReference type="GO" id="GO:0000428">
    <property type="term" value="C:DNA-directed RNA polymerase complex"/>
    <property type="evidence" value="ECO:0007669"/>
    <property type="project" value="UniProtKB-KW"/>
</dbReference>
<keyword evidence="4" id="KW-0548">Nucleotidyltransferase</keyword>
<dbReference type="Proteomes" id="UP001632038">
    <property type="component" value="Unassembled WGS sequence"/>
</dbReference>
<proteinExistence type="predicted"/>
<evidence type="ECO:0000256" key="3">
    <source>
        <dbReference type="ARBA" id="ARBA00022679"/>
    </source>
</evidence>
<keyword evidence="2" id="KW-0240">DNA-directed RNA polymerase</keyword>
<comment type="caution">
    <text evidence="6">The sequence shown here is derived from an EMBL/GenBank/DDBJ whole genome shotgun (WGS) entry which is preliminary data.</text>
</comment>
<organism evidence="6 7">
    <name type="scientific">Castilleja foliolosa</name>
    <dbReference type="NCBI Taxonomy" id="1961234"/>
    <lineage>
        <taxon>Eukaryota</taxon>
        <taxon>Viridiplantae</taxon>
        <taxon>Streptophyta</taxon>
        <taxon>Embryophyta</taxon>
        <taxon>Tracheophyta</taxon>
        <taxon>Spermatophyta</taxon>
        <taxon>Magnoliopsida</taxon>
        <taxon>eudicotyledons</taxon>
        <taxon>Gunneridae</taxon>
        <taxon>Pentapetalae</taxon>
        <taxon>asterids</taxon>
        <taxon>lamiids</taxon>
        <taxon>Lamiales</taxon>
        <taxon>Orobanchaceae</taxon>
        <taxon>Pedicularideae</taxon>
        <taxon>Castillejinae</taxon>
        <taxon>Castilleja</taxon>
    </lineage>
</organism>
<dbReference type="EMBL" id="JAVIJP010000006">
    <property type="protein sequence ID" value="KAL3651444.1"/>
    <property type="molecule type" value="Genomic_DNA"/>
</dbReference>
<reference evidence="7" key="1">
    <citation type="journal article" date="2024" name="IScience">
        <title>Strigolactones Initiate the Formation of Haustorium-like Structures in Castilleja.</title>
        <authorList>
            <person name="Buerger M."/>
            <person name="Peterson D."/>
            <person name="Chory J."/>
        </authorList>
    </citation>
    <scope>NUCLEOTIDE SEQUENCE [LARGE SCALE GENOMIC DNA]</scope>
</reference>
<dbReference type="PANTHER" id="PTHR19376:SF51">
    <property type="entry name" value="DNA-DIRECTED RNA POLYMERASE V SUBUNIT 1"/>
    <property type="match status" value="1"/>
</dbReference>
<name>A0ABD3EE83_9LAMI</name>
<sequence length="257" mass="28681">MSPSKGPKGELALDIILEKEVQELLGISCAFEQAVQRLSTSVMMVTKGVLTDHLLLLANSMTCAGTFIGFNAGGIKSLSKSLGVQVPFMNATLFTPRKCFEKAAEKCHADNLSNIVASCAWGKHVTVGTASPFEILWDTRKAELSTNKEFQRVLNIELSQIIESCKFLDDKWDPKLFDPKFCNASQGASYEDDGEEWDGSGRYSDDEYWEDGYYPGSTAVVQRRFSVQTRTRMICAFVVQRLTVQTRTIGIFFQIRL</sequence>
<gene>
    <name evidence="6" type="ORF">CASFOL_004446</name>
</gene>
<accession>A0ABD3EE83</accession>
<dbReference type="AlphaFoldDB" id="A0ABD3EE83"/>
<dbReference type="SUPFAM" id="SSF64484">
    <property type="entry name" value="beta and beta-prime subunits of DNA dependent RNA-polymerase"/>
    <property type="match status" value="1"/>
</dbReference>
<protein>
    <recommendedName>
        <fullName evidence="1">DNA-directed RNA polymerase</fullName>
        <ecNumber evidence="1">2.7.7.6</ecNumber>
    </recommendedName>
</protein>
<dbReference type="EC" id="2.7.7.6" evidence="1"/>
<evidence type="ECO:0000256" key="5">
    <source>
        <dbReference type="ARBA" id="ARBA00023163"/>
    </source>
</evidence>